<gene>
    <name evidence="2" type="ORF">HMPREF9233_00251</name>
</gene>
<dbReference type="PANTHER" id="PTHR43792">
    <property type="entry name" value="GNAT FAMILY, PUTATIVE (AFU_ORTHOLOGUE AFUA_3G00765)-RELATED-RELATED"/>
    <property type="match status" value="1"/>
</dbReference>
<dbReference type="Gene3D" id="3.40.630.30">
    <property type="match status" value="1"/>
</dbReference>
<evidence type="ECO:0000313" key="3">
    <source>
        <dbReference type="Proteomes" id="UP000009888"/>
    </source>
</evidence>
<proteinExistence type="predicted"/>
<dbReference type="InterPro" id="IPR016181">
    <property type="entry name" value="Acyl_CoA_acyltransferase"/>
</dbReference>
<feature type="domain" description="N-acetyltransferase" evidence="1">
    <location>
        <begin position="19"/>
        <end position="177"/>
    </location>
</feature>
<dbReference type="eggNOG" id="COG1670">
    <property type="taxonomic scope" value="Bacteria"/>
</dbReference>
<protein>
    <recommendedName>
        <fullName evidence="1">N-acetyltransferase domain-containing protein</fullName>
    </recommendedName>
</protein>
<dbReference type="Pfam" id="PF13302">
    <property type="entry name" value="Acetyltransf_3"/>
    <property type="match status" value="1"/>
</dbReference>
<name>K9EE23_9ACTO</name>
<dbReference type="HOGENOM" id="CLU_013985_3_1_11"/>
<sequence>MSDPFARLDDVIEIETRHLFLTGWRREDAEAWAAINADEKAREFIGETISAERAAREVAMFQADLVERGFGLWAARLKYSLRDRGEILLKAGDLVGFVGATPAPQPDGKPAVYEGQEIEWQLAWCLDRRVWGMGLATEAASKVRDYLLGVERLDVIGGFAASANGASLRVMEKIGLKDTGIHYADASVAGGGDDDAVVRALTREKWRKMLEV</sequence>
<dbReference type="STRING" id="202789.GCA_001457435_00323"/>
<evidence type="ECO:0000313" key="2">
    <source>
        <dbReference type="EMBL" id="EKU95464.1"/>
    </source>
</evidence>
<comment type="caution">
    <text evidence="2">The sequence shown here is derived from an EMBL/GenBank/DDBJ whole genome shotgun (WGS) entry which is preliminary data.</text>
</comment>
<dbReference type="PANTHER" id="PTHR43792:SF1">
    <property type="entry name" value="N-ACETYLTRANSFERASE DOMAIN-CONTAINING PROTEIN"/>
    <property type="match status" value="1"/>
</dbReference>
<keyword evidence="3" id="KW-1185">Reference proteome</keyword>
<dbReference type="SUPFAM" id="SSF55729">
    <property type="entry name" value="Acyl-CoA N-acyltransferases (Nat)"/>
    <property type="match status" value="1"/>
</dbReference>
<accession>K9EE23</accession>
<dbReference type="RefSeq" id="WP_007000469.1">
    <property type="nucleotide sequence ID" value="NZ_JH992955.1"/>
</dbReference>
<dbReference type="PATRIC" id="fig|883066.3.peg.256"/>
<organism evidence="2 3">
    <name type="scientific">Actinobaculum massiliense ACS-171-V-Col2</name>
    <dbReference type="NCBI Taxonomy" id="883066"/>
    <lineage>
        <taxon>Bacteria</taxon>
        <taxon>Bacillati</taxon>
        <taxon>Actinomycetota</taxon>
        <taxon>Actinomycetes</taxon>
        <taxon>Actinomycetales</taxon>
        <taxon>Actinomycetaceae</taxon>
        <taxon>Actinobaculum</taxon>
    </lineage>
</organism>
<dbReference type="GO" id="GO:0016747">
    <property type="term" value="F:acyltransferase activity, transferring groups other than amino-acyl groups"/>
    <property type="evidence" value="ECO:0007669"/>
    <property type="project" value="InterPro"/>
</dbReference>
<evidence type="ECO:0000259" key="1">
    <source>
        <dbReference type="Pfam" id="PF13302"/>
    </source>
</evidence>
<dbReference type="Proteomes" id="UP000009888">
    <property type="component" value="Unassembled WGS sequence"/>
</dbReference>
<dbReference type="AlphaFoldDB" id="K9EE23"/>
<reference evidence="2 3" key="1">
    <citation type="submission" date="2012-09" db="EMBL/GenBank/DDBJ databases">
        <title>The Genome Sequence of Actinobaculum massiliae ACS-171-V-COL2.</title>
        <authorList>
            <consortium name="The Broad Institute Genome Sequencing Platform"/>
            <person name="Earl A."/>
            <person name="Ward D."/>
            <person name="Feldgarden M."/>
            <person name="Gevers D."/>
            <person name="Saerens B."/>
            <person name="Vaneechoutte M."/>
            <person name="Walker B."/>
            <person name="Young S.K."/>
            <person name="Zeng Q."/>
            <person name="Gargeya S."/>
            <person name="Fitzgerald M."/>
            <person name="Haas B."/>
            <person name="Abouelleil A."/>
            <person name="Alvarado L."/>
            <person name="Arachchi H.M."/>
            <person name="Berlin A."/>
            <person name="Chapman S.B."/>
            <person name="Goldberg J."/>
            <person name="Griggs A."/>
            <person name="Gujja S."/>
            <person name="Hansen M."/>
            <person name="Howarth C."/>
            <person name="Imamovic A."/>
            <person name="Larimer J."/>
            <person name="McCowen C."/>
            <person name="Montmayeur A."/>
            <person name="Murphy C."/>
            <person name="Neiman D."/>
            <person name="Pearson M."/>
            <person name="Priest M."/>
            <person name="Roberts A."/>
            <person name="Saif S."/>
            <person name="Shea T."/>
            <person name="Sisk P."/>
            <person name="Sykes S."/>
            <person name="Wortman J."/>
            <person name="Nusbaum C."/>
            <person name="Birren B."/>
        </authorList>
    </citation>
    <scope>NUCLEOTIDE SEQUENCE [LARGE SCALE GENOMIC DNA]</scope>
    <source>
        <strain evidence="3">ACS-171-V-Col2</strain>
    </source>
</reference>
<dbReference type="EMBL" id="AGWL01000002">
    <property type="protein sequence ID" value="EKU95464.1"/>
    <property type="molecule type" value="Genomic_DNA"/>
</dbReference>
<dbReference type="InterPro" id="IPR051531">
    <property type="entry name" value="N-acetyltransferase"/>
</dbReference>
<dbReference type="InterPro" id="IPR000182">
    <property type="entry name" value="GNAT_dom"/>
</dbReference>